<organism evidence="1">
    <name type="scientific">uncultured Sphingomonadaceae bacterium</name>
    <dbReference type="NCBI Taxonomy" id="169976"/>
    <lineage>
        <taxon>Bacteria</taxon>
        <taxon>Pseudomonadati</taxon>
        <taxon>Pseudomonadota</taxon>
        <taxon>Alphaproteobacteria</taxon>
        <taxon>Sphingomonadales</taxon>
        <taxon>Sphingomonadaceae</taxon>
        <taxon>environmental samples</taxon>
    </lineage>
</organism>
<dbReference type="InterPro" id="IPR003787">
    <property type="entry name" value="Sulphur_relay_DsrE/F-like"/>
</dbReference>
<dbReference type="EMBL" id="CADCVX010000333">
    <property type="protein sequence ID" value="CAA9513528.1"/>
    <property type="molecule type" value="Genomic_DNA"/>
</dbReference>
<protein>
    <submittedName>
        <fullName evidence="1">Uncharacterized protein</fullName>
    </submittedName>
</protein>
<accession>A0A6J4T4X2</accession>
<name>A0A6J4T4X2_9SPHN</name>
<dbReference type="SUPFAM" id="SSF75169">
    <property type="entry name" value="DsrEFH-like"/>
    <property type="match status" value="1"/>
</dbReference>
<proteinExistence type="predicted"/>
<evidence type="ECO:0000313" key="1">
    <source>
        <dbReference type="EMBL" id="CAA9513528.1"/>
    </source>
</evidence>
<dbReference type="Gene3D" id="3.40.1260.10">
    <property type="entry name" value="DsrEFH-like"/>
    <property type="match status" value="1"/>
</dbReference>
<dbReference type="AlphaFoldDB" id="A0A6J4T4X2"/>
<sequence>MRGVIIVVASADPTRFHAALSLAAAHAALERPARIFLQAEAVRLLKQPIAAPGDPSYNEAGMPTLGQLLGEAAALGVEVVACQSGLALAGLSATDLPPGVETGGLVELLSKGGDDQLMMA</sequence>
<dbReference type="InterPro" id="IPR027396">
    <property type="entry name" value="DsrEFH-like"/>
</dbReference>
<reference evidence="1" key="1">
    <citation type="submission" date="2020-02" db="EMBL/GenBank/DDBJ databases">
        <authorList>
            <person name="Meier V. D."/>
        </authorList>
    </citation>
    <scope>NUCLEOTIDE SEQUENCE</scope>
    <source>
        <strain evidence="1">AVDCRST_MAG91</strain>
    </source>
</reference>
<gene>
    <name evidence="1" type="ORF">AVDCRST_MAG91-1770</name>
</gene>
<dbReference type="Pfam" id="PF02635">
    <property type="entry name" value="DsrE"/>
    <property type="match status" value="1"/>
</dbReference>